<protein>
    <submittedName>
        <fullName evidence="3">PEP-CTERM sorting domain-containing protein</fullName>
    </submittedName>
</protein>
<dbReference type="AlphaFoldDB" id="A0A4Y9ELX5"/>
<evidence type="ECO:0000313" key="4">
    <source>
        <dbReference type="Proteomes" id="UP000297737"/>
    </source>
</evidence>
<keyword evidence="1" id="KW-0732">Signal</keyword>
<organism evidence="3 4">
    <name type="scientific">Glacieibacterium arshaanense</name>
    <dbReference type="NCBI Taxonomy" id="2511025"/>
    <lineage>
        <taxon>Bacteria</taxon>
        <taxon>Pseudomonadati</taxon>
        <taxon>Pseudomonadota</taxon>
        <taxon>Alphaproteobacteria</taxon>
        <taxon>Sphingomonadales</taxon>
        <taxon>Sphingosinicellaceae</taxon>
        <taxon>Glacieibacterium</taxon>
    </lineage>
</organism>
<feature type="signal peptide" evidence="1">
    <location>
        <begin position="1"/>
        <end position="23"/>
    </location>
</feature>
<dbReference type="NCBIfam" id="TIGR02595">
    <property type="entry name" value="PEP_CTERM"/>
    <property type="match status" value="1"/>
</dbReference>
<reference evidence="3 4" key="1">
    <citation type="submission" date="2019-02" db="EMBL/GenBank/DDBJ databases">
        <title>Polymorphobacter sp. isolated from the lake at the Tibet of China.</title>
        <authorList>
            <person name="Li A."/>
        </authorList>
    </citation>
    <scope>NUCLEOTIDE SEQUENCE [LARGE SCALE GENOMIC DNA]</scope>
    <source>
        <strain evidence="3 4">DJ1R-1</strain>
    </source>
</reference>
<keyword evidence="4" id="KW-1185">Reference proteome</keyword>
<gene>
    <name evidence="3" type="ORF">EUV02_12825</name>
</gene>
<accession>A0A4Y9ELX5</accession>
<comment type="caution">
    <text evidence="3">The sequence shown here is derived from an EMBL/GenBank/DDBJ whole genome shotgun (WGS) entry which is preliminary data.</text>
</comment>
<sequence>MMRMVTRMVAAGLLAAVAVPASANLLVNGDFEADDASASPYYLRQIPTGWSAIPGLDIVDIIDTNYSQPNPIPILLDPQSGSQFIDLNGAAAIGGIRQTVSGLTPGALLTLSLYAGQWATNSTISGSPASLTYSLRDVTTNAALASGSFTTDRPVWTLLTLTAAAPTSGSVRVQIETAFTLQAGPGLDNVSLTAAGGVPEPASWALMVGGFGLLGGALRQRRRACA</sequence>
<dbReference type="NCBIfam" id="NF035944">
    <property type="entry name" value="PEPxxWA-CTERM"/>
    <property type="match status" value="1"/>
</dbReference>
<dbReference type="InterPro" id="IPR013424">
    <property type="entry name" value="Ice-binding_C"/>
</dbReference>
<evidence type="ECO:0000313" key="3">
    <source>
        <dbReference type="EMBL" id="TFU01185.1"/>
    </source>
</evidence>
<name>A0A4Y9ELX5_9SPHN</name>
<feature type="domain" description="Ice-binding protein C-terminal" evidence="2">
    <location>
        <begin position="198"/>
        <end position="222"/>
    </location>
</feature>
<dbReference type="Proteomes" id="UP000297737">
    <property type="component" value="Unassembled WGS sequence"/>
</dbReference>
<dbReference type="RefSeq" id="WP_135246689.1">
    <property type="nucleotide sequence ID" value="NZ_SIHO01000003.1"/>
</dbReference>
<dbReference type="Pfam" id="PF07589">
    <property type="entry name" value="PEP-CTERM"/>
    <property type="match status" value="1"/>
</dbReference>
<feature type="chain" id="PRO_5021303568" evidence="1">
    <location>
        <begin position="24"/>
        <end position="226"/>
    </location>
</feature>
<evidence type="ECO:0000259" key="2">
    <source>
        <dbReference type="Pfam" id="PF07589"/>
    </source>
</evidence>
<dbReference type="Gene3D" id="2.60.120.260">
    <property type="entry name" value="Galactose-binding domain-like"/>
    <property type="match status" value="1"/>
</dbReference>
<proteinExistence type="predicted"/>
<evidence type="ECO:0000256" key="1">
    <source>
        <dbReference type="SAM" id="SignalP"/>
    </source>
</evidence>
<dbReference type="EMBL" id="SIHO01000003">
    <property type="protein sequence ID" value="TFU01185.1"/>
    <property type="molecule type" value="Genomic_DNA"/>
</dbReference>